<dbReference type="Pfam" id="PF25497">
    <property type="entry name" value="COR-B"/>
    <property type="match status" value="1"/>
</dbReference>
<reference evidence="3" key="1">
    <citation type="submission" date="2019-04" db="EMBL/GenBank/DDBJ databases">
        <authorList>
            <person name="Alioto T."/>
            <person name="Alioto T."/>
        </authorList>
    </citation>
    <scope>NUCLEOTIDE SEQUENCE [LARGE SCALE GENOMIC DNA]</scope>
</reference>
<feature type="non-terminal residue" evidence="3">
    <location>
        <position position="1"/>
    </location>
</feature>
<comment type="caution">
    <text evidence="3">The sequence shown here is derived from an EMBL/GenBank/DDBJ whole genome shotgun (WGS) entry which is preliminary data.</text>
</comment>
<feature type="domain" description="C-terminal of Roc COR-B" evidence="2">
    <location>
        <begin position="32"/>
        <end position="175"/>
    </location>
</feature>
<feature type="non-terminal residue" evidence="3">
    <location>
        <position position="184"/>
    </location>
</feature>
<dbReference type="AlphaFoldDB" id="A0A5E4DC92"/>
<gene>
    <name evidence="3" type="ORF">MONAX_5E020752</name>
</gene>
<dbReference type="InterPro" id="IPR057263">
    <property type="entry name" value="COR-B"/>
</dbReference>
<evidence type="ECO:0000256" key="1">
    <source>
        <dbReference type="ARBA" id="ARBA00022737"/>
    </source>
</evidence>
<keyword evidence="4" id="KW-1185">Reference proteome</keyword>
<accession>A0A5E4DC92</accession>
<proteinExistence type="predicted"/>
<evidence type="ECO:0000259" key="2">
    <source>
        <dbReference type="Pfam" id="PF25497"/>
    </source>
</evidence>
<evidence type="ECO:0000313" key="4">
    <source>
        <dbReference type="Proteomes" id="UP000335636"/>
    </source>
</evidence>
<sequence length="184" mass="21176">LFENKKNTKSRNRKVTIYSFTGNQRNRCSTFRVKRNQTIYWQEGLLVTFDGGYLSVESSDVNWKKKKSGGIKIICQSEMRDFSAMAFITDHVNSLIDQWFPALTATESDGTPLMEQYVPCPVCETSWAQHKDPSEKSEGVQYFDMEDCVLTAIERDFITCPRHPDLPVPLQELVPELFMTDFPA</sequence>
<dbReference type="Proteomes" id="UP000335636">
    <property type="component" value="Unassembled WGS sequence"/>
</dbReference>
<protein>
    <recommendedName>
        <fullName evidence="2">C-terminal of Roc COR-B domain-containing protein</fullName>
    </recommendedName>
</protein>
<keyword evidence="1" id="KW-0677">Repeat</keyword>
<evidence type="ECO:0000313" key="3">
    <source>
        <dbReference type="EMBL" id="VTJ91635.1"/>
    </source>
</evidence>
<name>A0A5E4DC92_MARMO</name>
<dbReference type="EMBL" id="CABDUW010010061">
    <property type="protein sequence ID" value="VTJ91635.1"/>
    <property type="molecule type" value="Genomic_DNA"/>
</dbReference>
<organism evidence="3 4">
    <name type="scientific">Marmota monax</name>
    <name type="common">Woodchuck</name>
    <dbReference type="NCBI Taxonomy" id="9995"/>
    <lineage>
        <taxon>Eukaryota</taxon>
        <taxon>Metazoa</taxon>
        <taxon>Chordata</taxon>
        <taxon>Craniata</taxon>
        <taxon>Vertebrata</taxon>
        <taxon>Euteleostomi</taxon>
        <taxon>Mammalia</taxon>
        <taxon>Eutheria</taxon>
        <taxon>Euarchontoglires</taxon>
        <taxon>Glires</taxon>
        <taxon>Rodentia</taxon>
        <taxon>Sciuromorpha</taxon>
        <taxon>Sciuridae</taxon>
        <taxon>Xerinae</taxon>
        <taxon>Marmotini</taxon>
        <taxon>Marmota</taxon>
    </lineage>
</organism>